<sequence>MGCGNSSIGQYTKVDHSIWRGKLTVHLRKATLKKDVQLIGKQDPYVKISFGKQTKTSTVCEDGGMFPTWKNEKFEFVRQNEEDTVYIQVWDKNVIQSDVFIGEGGFALTKVRKGTNGKVDQSCTIFGKKQDIGTVEFSLEFELDQECKNHPEVVAPDTTGQVILRPKSANLQRDTIFLFGTMSPICFIKLGDDAQCTAANTDGGKNPKWDDQLIFTRDTIARDTFTVECQNFNEADDNDVIGTGFLSITGCLPKDKKPTKTIDLYYEGQIIGNVTIQMEYISDTPEAYDQIENGAGGVVPLGQQTQSQQQQVVQNIQQNQQQQMPSNGKAEYRYPNGDYYNGDWVNGQKSGQGVMQYRSGMSYDGQWMNDQFHGNGTLKVSGTTYVGQFTNGKKNGNGVITWDGSAQKYDGSWLNNQYHGIGNWTHPNGQTQKGEFANGNRIKWLDQQQQGMFLAPGRCIMQGGTLPSENQQYVLNLAYNGWIQVIHTQSQQVTFCINQFFFQPRPPYFLRLENDGRLNAIDGTGQTYYSSRQPNQPMVGNAPFKLVMQNDGRIAVYDINQPIWFSH</sequence>
<dbReference type="SUPFAM" id="SSF49562">
    <property type="entry name" value="C2 domain (Calcium/lipid-binding domain, CaLB)"/>
    <property type="match status" value="2"/>
</dbReference>
<evidence type="ECO:0000259" key="2">
    <source>
        <dbReference type="PROSITE" id="PS50004"/>
    </source>
</evidence>
<accession>A0A0V0QUK5</accession>
<dbReference type="AlphaFoldDB" id="A0A0V0QUK5"/>
<dbReference type="Gene3D" id="2.20.110.10">
    <property type="entry name" value="Histone H3 K4-specific methyltransferase SET7/9 N-terminal domain"/>
    <property type="match status" value="2"/>
</dbReference>
<dbReference type="PANTHER" id="PTHR47052:SF3">
    <property type="entry name" value="INGRESSION PROTEIN 1"/>
    <property type="match status" value="1"/>
</dbReference>
<dbReference type="OMA" id="RLYIFHN"/>
<dbReference type="Proteomes" id="UP000054937">
    <property type="component" value="Unassembled WGS sequence"/>
</dbReference>
<reference evidence="3 4" key="1">
    <citation type="journal article" date="2015" name="Sci. Rep.">
        <title>Genome of the facultative scuticociliatosis pathogen Pseudocohnilembus persalinus provides insight into its virulence through horizontal gene transfer.</title>
        <authorList>
            <person name="Xiong J."/>
            <person name="Wang G."/>
            <person name="Cheng J."/>
            <person name="Tian M."/>
            <person name="Pan X."/>
            <person name="Warren A."/>
            <person name="Jiang C."/>
            <person name="Yuan D."/>
            <person name="Miao W."/>
        </authorList>
    </citation>
    <scope>NUCLEOTIDE SEQUENCE [LARGE SCALE GENOMIC DNA]</scope>
    <source>
        <strain evidence="3">36N120E</strain>
    </source>
</reference>
<evidence type="ECO:0000313" key="4">
    <source>
        <dbReference type="Proteomes" id="UP000054937"/>
    </source>
</evidence>
<evidence type="ECO:0000313" key="3">
    <source>
        <dbReference type="EMBL" id="KRX05954.1"/>
    </source>
</evidence>
<keyword evidence="4" id="KW-1185">Reference proteome</keyword>
<keyword evidence="1" id="KW-0677">Repeat</keyword>
<dbReference type="Pfam" id="PF02493">
    <property type="entry name" value="MORN"/>
    <property type="match status" value="4"/>
</dbReference>
<feature type="domain" description="C2" evidence="2">
    <location>
        <begin position="4"/>
        <end position="123"/>
    </location>
</feature>
<evidence type="ECO:0000256" key="1">
    <source>
        <dbReference type="ARBA" id="ARBA00022737"/>
    </source>
</evidence>
<proteinExistence type="predicted"/>
<dbReference type="OrthoDB" id="419768at2759"/>
<dbReference type="InterPro" id="IPR003409">
    <property type="entry name" value="MORN"/>
</dbReference>
<dbReference type="Gene3D" id="2.90.10.10">
    <property type="entry name" value="Bulb-type lectin domain"/>
    <property type="match status" value="1"/>
</dbReference>
<comment type="caution">
    <text evidence="3">The sequence shown here is derived from an EMBL/GenBank/DDBJ whole genome shotgun (WGS) entry which is preliminary data.</text>
</comment>
<dbReference type="InterPro" id="IPR052981">
    <property type="entry name" value="Ingression_C2_domain"/>
</dbReference>
<dbReference type="SUPFAM" id="SSF82185">
    <property type="entry name" value="Histone H3 K4-specific methyltransferase SET7/9 N-terminal domain"/>
    <property type="match status" value="1"/>
</dbReference>
<name>A0A0V0QUK5_PSEPJ</name>
<dbReference type="PANTHER" id="PTHR47052">
    <property type="entry name" value="CONSERVED SERINE PROLINE-RICH PROTEIN (AFU_ORTHOLOGUE AFUA_2G01790)"/>
    <property type="match status" value="1"/>
</dbReference>
<dbReference type="PROSITE" id="PS50004">
    <property type="entry name" value="C2"/>
    <property type="match status" value="1"/>
</dbReference>
<dbReference type="SMART" id="SM00239">
    <property type="entry name" value="C2"/>
    <property type="match status" value="1"/>
</dbReference>
<dbReference type="InterPro" id="IPR035892">
    <property type="entry name" value="C2_domain_sf"/>
</dbReference>
<dbReference type="Gene3D" id="2.60.40.150">
    <property type="entry name" value="C2 domain"/>
    <property type="match status" value="2"/>
</dbReference>
<dbReference type="EMBL" id="LDAU01000102">
    <property type="protein sequence ID" value="KRX05954.1"/>
    <property type="molecule type" value="Genomic_DNA"/>
</dbReference>
<dbReference type="InParanoid" id="A0A0V0QUK5"/>
<dbReference type="SUPFAM" id="SSF51110">
    <property type="entry name" value="alpha-D-mannose-specific plant lectins"/>
    <property type="match status" value="1"/>
</dbReference>
<dbReference type="SMART" id="SM00698">
    <property type="entry name" value="MORN"/>
    <property type="match status" value="4"/>
</dbReference>
<organism evidence="3 4">
    <name type="scientific">Pseudocohnilembus persalinus</name>
    <name type="common">Ciliate</name>
    <dbReference type="NCBI Taxonomy" id="266149"/>
    <lineage>
        <taxon>Eukaryota</taxon>
        <taxon>Sar</taxon>
        <taxon>Alveolata</taxon>
        <taxon>Ciliophora</taxon>
        <taxon>Intramacronucleata</taxon>
        <taxon>Oligohymenophorea</taxon>
        <taxon>Scuticociliatia</taxon>
        <taxon>Philasterida</taxon>
        <taxon>Pseudocohnilembidae</taxon>
        <taxon>Pseudocohnilembus</taxon>
    </lineage>
</organism>
<gene>
    <name evidence="3" type="ORF">PPERSA_01032</name>
</gene>
<dbReference type="InterPro" id="IPR000008">
    <property type="entry name" value="C2_dom"/>
</dbReference>
<dbReference type="Pfam" id="PF00168">
    <property type="entry name" value="C2"/>
    <property type="match status" value="2"/>
</dbReference>
<dbReference type="CDD" id="cd00030">
    <property type="entry name" value="C2"/>
    <property type="match status" value="2"/>
</dbReference>
<dbReference type="InterPro" id="IPR036426">
    <property type="entry name" value="Bulb-type_lectin_dom_sf"/>
</dbReference>
<protein>
    <submittedName>
        <fullName evidence="3">C2 domain</fullName>
    </submittedName>
</protein>